<feature type="transmembrane region" description="Helical" evidence="1">
    <location>
        <begin position="40"/>
        <end position="61"/>
    </location>
</feature>
<feature type="transmembrane region" description="Helical" evidence="1">
    <location>
        <begin position="241"/>
        <end position="263"/>
    </location>
</feature>
<reference evidence="3 4" key="1">
    <citation type="journal article" date="2021" name="Sci. Rep.">
        <title>The distribution of antibiotic resistance genes in chicken gut microbiota commensals.</title>
        <authorList>
            <person name="Juricova H."/>
            <person name="Matiasovicova J."/>
            <person name="Kubasova T."/>
            <person name="Cejkova D."/>
            <person name="Rychlik I."/>
        </authorList>
    </citation>
    <scope>NUCLEOTIDE SEQUENCE [LARGE SCALE GENOMIC DNA]</scope>
    <source>
        <strain evidence="3 4">An411</strain>
    </source>
</reference>
<evidence type="ECO:0000259" key="2">
    <source>
        <dbReference type="Pfam" id="PF01970"/>
    </source>
</evidence>
<evidence type="ECO:0000256" key="1">
    <source>
        <dbReference type="SAM" id="Phobius"/>
    </source>
</evidence>
<feature type="transmembrane region" description="Helical" evidence="1">
    <location>
        <begin position="344"/>
        <end position="364"/>
    </location>
</feature>
<dbReference type="EMBL" id="JACSNX010000030">
    <property type="protein sequence ID" value="MBM6852351.1"/>
    <property type="molecule type" value="Genomic_DNA"/>
</dbReference>
<name>A0ABS2FZD7_9FIRM</name>
<organism evidence="3 4">
    <name type="scientific">Oscillibacter valericigenes</name>
    <dbReference type="NCBI Taxonomy" id="351091"/>
    <lineage>
        <taxon>Bacteria</taxon>
        <taxon>Bacillati</taxon>
        <taxon>Bacillota</taxon>
        <taxon>Clostridia</taxon>
        <taxon>Eubacteriales</taxon>
        <taxon>Oscillospiraceae</taxon>
        <taxon>Oscillibacter</taxon>
    </lineage>
</organism>
<feature type="transmembrane region" description="Helical" evidence="1">
    <location>
        <begin position="373"/>
        <end position="390"/>
    </location>
</feature>
<sequence>MTAGGGILGILVGAMPGIGSLLGCALLLPLTFKMNPTSAIIMLAAIYYGNMYGGGYSAILLNIPGDSPAIMTAMDGYPLMRKGYPGKALFTTNMASFCGGTIGILILTFLGVGLADIGLLFGPSEMVAVMVLSLSSISWLLGDSPTKGLISTMLGIMIATIGTDGATGMPRFTFGNISLLSGVLLVPLVIGVFGFSQVMQMSHAKETDYTELKSTKLRIRDAVITKKEAKYCAPIVLRSGVVGTVVGILPGSGATIAAFLCYLMNKKVSKRGKEFGTGIPDGIAASEAANNAAAAGAFAPLLALGIPGSGTAAVLLSGLMMWGLTPGPQLFTDEPEFCWGLISSMYVGNILCLAMGMLMIPLLVRLISVPSKLISPVVVTLCFIGAFAASNEVNNLYVMLLGGLAGYFMNKYDYPTAPMLLAFVLTPTIEKNLYRALMVNNGSLSIFWERPITLGLLIATVALMVAPVVLKAVRKGKKAEAQQ</sequence>
<evidence type="ECO:0000313" key="3">
    <source>
        <dbReference type="EMBL" id="MBM6852351.1"/>
    </source>
</evidence>
<feature type="domain" description="DUF112" evidence="2">
    <location>
        <begin position="3"/>
        <end position="421"/>
    </location>
</feature>
<dbReference type="PANTHER" id="PTHR35342">
    <property type="entry name" value="TRICARBOXYLIC TRANSPORT PROTEIN"/>
    <property type="match status" value="1"/>
</dbReference>
<keyword evidence="4" id="KW-1185">Reference proteome</keyword>
<dbReference type="Proteomes" id="UP000719500">
    <property type="component" value="Unassembled WGS sequence"/>
</dbReference>
<comment type="caution">
    <text evidence="3">The sequence shown here is derived from an EMBL/GenBank/DDBJ whole genome shotgun (WGS) entry which is preliminary data.</text>
</comment>
<feature type="transmembrane region" description="Helical" evidence="1">
    <location>
        <begin position="126"/>
        <end position="142"/>
    </location>
</feature>
<feature type="transmembrane region" description="Helical" evidence="1">
    <location>
        <begin position="179"/>
        <end position="199"/>
    </location>
</feature>
<feature type="transmembrane region" description="Helical" evidence="1">
    <location>
        <begin position="452"/>
        <end position="473"/>
    </location>
</feature>
<protein>
    <submittedName>
        <fullName evidence="3">Tripartite tricarboxylate transporter permease</fullName>
    </submittedName>
</protein>
<feature type="transmembrane region" description="Helical" evidence="1">
    <location>
        <begin position="6"/>
        <end position="28"/>
    </location>
</feature>
<gene>
    <name evidence="3" type="ORF">H9X91_12985</name>
</gene>
<feature type="transmembrane region" description="Helical" evidence="1">
    <location>
        <begin position="301"/>
        <end position="324"/>
    </location>
</feature>
<proteinExistence type="predicted"/>
<evidence type="ECO:0000313" key="4">
    <source>
        <dbReference type="Proteomes" id="UP000719500"/>
    </source>
</evidence>
<feature type="transmembrane region" description="Helical" evidence="1">
    <location>
        <begin position="148"/>
        <end position="167"/>
    </location>
</feature>
<keyword evidence="1" id="KW-1133">Transmembrane helix</keyword>
<dbReference type="InterPro" id="IPR002823">
    <property type="entry name" value="DUF112_TM"/>
</dbReference>
<accession>A0ABS2FZD7</accession>
<keyword evidence="1" id="KW-0812">Transmembrane</keyword>
<feature type="transmembrane region" description="Helical" evidence="1">
    <location>
        <begin position="94"/>
        <end position="114"/>
    </location>
</feature>
<dbReference type="Pfam" id="PF01970">
    <property type="entry name" value="TctA"/>
    <property type="match status" value="1"/>
</dbReference>
<dbReference type="PANTHER" id="PTHR35342:SF5">
    <property type="entry name" value="TRICARBOXYLIC TRANSPORT PROTEIN"/>
    <property type="match status" value="1"/>
</dbReference>
<keyword evidence="1" id="KW-0472">Membrane</keyword>